<feature type="region of interest" description="Disordered" evidence="1">
    <location>
        <begin position="94"/>
        <end position="118"/>
    </location>
</feature>
<dbReference type="AlphaFoldDB" id="A0A2N8UK30"/>
<reference evidence="2 3" key="1">
    <citation type="submission" date="2017-02" db="EMBL/GenBank/DDBJ databases">
        <authorList>
            <person name="Peterson S.W."/>
        </authorList>
    </citation>
    <scope>NUCLEOTIDE SEQUENCE [LARGE SCALE GENOMIC DNA]</scope>
    <source>
        <strain evidence="2 3">SRS1_H2-8</strain>
    </source>
</reference>
<feature type="compositionally biased region" description="Low complexity" evidence="1">
    <location>
        <begin position="254"/>
        <end position="269"/>
    </location>
</feature>
<feature type="region of interest" description="Disordered" evidence="1">
    <location>
        <begin position="231"/>
        <end position="269"/>
    </location>
</feature>
<evidence type="ECO:0000313" key="3">
    <source>
        <dbReference type="Proteomes" id="UP000239563"/>
    </source>
</evidence>
<name>A0A2N8UK30_9BASI</name>
<feature type="region of interest" description="Disordered" evidence="1">
    <location>
        <begin position="138"/>
        <end position="160"/>
    </location>
</feature>
<feature type="compositionally biased region" description="Low complexity" evidence="1">
    <location>
        <begin position="44"/>
        <end position="57"/>
    </location>
</feature>
<feature type="region of interest" description="Disordered" evidence="1">
    <location>
        <begin position="1"/>
        <end position="71"/>
    </location>
</feature>
<evidence type="ECO:0000313" key="2">
    <source>
        <dbReference type="EMBL" id="SJX65138.1"/>
    </source>
</evidence>
<evidence type="ECO:0000256" key="1">
    <source>
        <dbReference type="SAM" id="MobiDB-lite"/>
    </source>
</evidence>
<feature type="compositionally biased region" description="Acidic residues" evidence="1">
    <location>
        <begin position="17"/>
        <end position="31"/>
    </location>
</feature>
<dbReference type="EMBL" id="LT795069">
    <property type="protein sequence ID" value="SJX65138.1"/>
    <property type="molecule type" value="Genomic_DNA"/>
</dbReference>
<protein>
    <submittedName>
        <fullName evidence="2">Uncharacterized protein</fullName>
    </submittedName>
</protein>
<gene>
    <name evidence="2" type="ORF">SRS1_15961</name>
</gene>
<dbReference type="Proteomes" id="UP000239563">
    <property type="component" value="Chromosome XVI"/>
</dbReference>
<accession>A0A2N8UK30</accession>
<organism evidence="2 3">
    <name type="scientific">Sporisorium reilianum f. sp. reilianum</name>
    <dbReference type="NCBI Taxonomy" id="72559"/>
    <lineage>
        <taxon>Eukaryota</taxon>
        <taxon>Fungi</taxon>
        <taxon>Dikarya</taxon>
        <taxon>Basidiomycota</taxon>
        <taxon>Ustilaginomycotina</taxon>
        <taxon>Ustilaginomycetes</taxon>
        <taxon>Ustilaginales</taxon>
        <taxon>Ustilaginaceae</taxon>
        <taxon>Sporisorium</taxon>
    </lineage>
</organism>
<feature type="compositionally biased region" description="Basic and acidic residues" evidence="1">
    <location>
        <begin position="241"/>
        <end position="252"/>
    </location>
</feature>
<proteinExistence type="predicted"/>
<sequence length="589" mass="63837">MSLSNDSDPFDTLSLAETDDSSDFELVDVEQDEVRSFAPSSIGSDAASTTSDAADSAPPSPQLHASHFHFPDPVSVFHDEELNLDSSSIYTPLATSRQQPQPPPPQEPAIAQASTSDAPQLKTASHVFDLGIIEKMDFTLPHDDDDGNNEKQPGPSQPHRRLITMAPKATWLVALFAAVLLGFKSTTLLGFTPSSSSPHAASMADTNWNAKFASPSQISAASSIASMALASSPSPSGLTVKEGKKVTRKPDFPRASPRRSGSSSSSVALQKTAASSSSKSLSVVSQVSADASKVQRPVRASDARVKKANNKRYAALAGQLAFNMHNDLPVFPSVPRSSFLDNATTTSWAFWLAELDSYYQLSVRPAVLAAKQQAYEAARAAQRYHQDQVLPAFACFRQHALRTAQRTADLTKQYNQEQLRPAFSFVRQQAEQTAKRTADYHAQVLFPALAHFRHSAAGAVKASSDGFSEAAKRFSSTAQRSREEHLRPALTFVREQAMQTAKRSSEYHDKVLVPAMAEFRLQAVEAAKTTSQGFNQAAKRFSSEAAGTIQQVKEATLIDLEALGMDEYVGFMMATFKSMGQSPRRSEKA</sequence>